<dbReference type="RefSeq" id="WP_073053210.1">
    <property type="nucleotide sequence ID" value="NZ_FQUP01000002.1"/>
</dbReference>
<gene>
    <name evidence="2" type="ORF">SAMN02745157_2526</name>
</gene>
<feature type="coiled-coil region" evidence="1">
    <location>
        <begin position="93"/>
        <end position="120"/>
    </location>
</feature>
<sequence>MTATALATKSPPAAAPAKAVLPPVLSLDDRIRAALTDHAASTVIAELAAEVDDAVAAAEKHYAAANERAIDPTIPGEAVAEARRVMEDNDFIRQRMHEAARRLKDELDVAKAREADAARQIEVSAFFAERDLLIRDLRQQYENAAGVILSLLRRLQRSDAELARLGLGLDAGAETGARGVPAHFHTANGPVSRLYDARLPQFYGHGYLWPR</sequence>
<dbReference type="EMBL" id="FQUP01000002">
    <property type="protein sequence ID" value="SHF60629.1"/>
    <property type="molecule type" value="Genomic_DNA"/>
</dbReference>
<protein>
    <submittedName>
        <fullName evidence="2">Uncharacterized protein</fullName>
    </submittedName>
</protein>
<keyword evidence="3" id="KW-1185">Reference proteome</keyword>
<proteinExistence type="predicted"/>
<evidence type="ECO:0000256" key="1">
    <source>
        <dbReference type="SAM" id="Coils"/>
    </source>
</evidence>
<accession>A0A1M5D0U5</accession>
<name>A0A1M5D0U5_9HYPH</name>
<evidence type="ECO:0000313" key="3">
    <source>
        <dbReference type="Proteomes" id="UP000184485"/>
    </source>
</evidence>
<reference evidence="2 3" key="1">
    <citation type="submission" date="2016-11" db="EMBL/GenBank/DDBJ databases">
        <authorList>
            <person name="Jaros S."/>
            <person name="Januszkiewicz K."/>
            <person name="Wedrychowicz H."/>
        </authorList>
    </citation>
    <scope>NUCLEOTIDE SEQUENCE [LARGE SCALE GENOMIC DNA]</scope>
    <source>
        <strain evidence="2 3">DSM 19436</strain>
    </source>
</reference>
<dbReference type="STRING" id="1122133.SAMN02745157_2526"/>
<dbReference type="AlphaFoldDB" id="A0A1M5D0U5"/>
<evidence type="ECO:0000313" key="2">
    <source>
        <dbReference type="EMBL" id="SHF60629.1"/>
    </source>
</evidence>
<dbReference type="Proteomes" id="UP000184485">
    <property type="component" value="Unassembled WGS sequence"/>
</dbReference>
<keyword evidence="1" id="KW-0175">Coiled coil</keyword>
<organism evidence="2 3">
    <name type="scientific">Kaistia soli DSM 19436</name>
    <dbReference type="NCBI Taxonomy" id="1122133"/>
    <lineage>
        <taxon>Bacteria</taxon>
        <taxon>Pseudomonadati</taxon>
        <taxon>Pseudomonadota</taxon>
        <taxon>Alphaproteobacteria</taxon>
        <taxon>Hyphomicrobiales</taxon>
        <taxon>Kaistiaceae</taxon>
        <taxon>Kaistia</taxon>
    </lineage>
</organism>